<dbReference type="EMBL" id="DUZY01000001">
    <property type="protein sequence ID" value="DAD19653.1"/>
    <property type="molecule type" value="Genomic_DNA"/>
</dbReference>
<gene>
    <name evidence="1" type="ORF">HUJ06_021116</name>
</gene>
<organism evidence="1 2">
    <name type="scientific">Nelumbo nucifera</name>
    <name type="common">Sacred lotus</name>
    <dbReference type="NCBI Taxonomy" id="4432"/>
    <lineage>
        <taxon>Eukaryota</taxon>
        <taxon>Viridiplantae</taxon>
        <taxon>Streptophyta</taxon>
        <taxon>Embryophyta</taxon>
        <taxon>Tracheophyta</taxon>
        <taxon>Spermatophyta</taxon>
        <taxon>Magnoliopsida</taxon>
        <taxon>Proteales</taxon>
        <taxon>Nelumbonaceae</taxon>
        <taxon>Nelumbo</taxon>
    </lineage>
</organism>
<keyword evidence="2" id="KW-1185">Reference proteome</keyword>
<proteinExistence type="predicted"/>
<protein>
    <submittedName>
        <fullName evidence="1">Uncharacterized protein</fullName>
    </submittedName>
</protein>
<reference evidence="1 2" key="1">
    <citation type="journal article" date="2020" name="Mol. Biol. Evol.">
        <title>Distinct Expression and Methylation Patterns for Genes with Different Fates following a Single Whole-Genome Duplication in Flowering Plants.</title>
        <authorList>
            <person name="Shi T."/>
            <person name="Rahmani R.S."/>
            <person name="Gugger P.F."/>
            <person name="Wang M."/>
            <person name="Li H."/>
            <person name="Zhang Y."/>
            <person name="Li Z."/>
            <person name="Wang Q."/>
            <person name="Van de Peer Y."/>
            <person name="Marchal K."/>
            <person name="Chen J."/>
        </authorList>
    </citation>
    <scope>NUCLEOTIDE SEQUENCE [LARGE SCALE GENOMIC DNA]</scope>
    <source>
        <tissue evidence="1">Leaf</tissue>
    </source>
</reference>
<evidence type="ECO:0000313" key="1">
    <source>
        <dbReference type="EMBL" id="DAD19653.1"/>
    </source>
</evidence>
<dbReference type="Proteomes" id="UP000607653">
    <property type="component" value="Unassembled WGS sequence"/>
</dbReference>
<sequence>MDSQKMDSEWSVWKVLQVIIINCQSWQGERMKFIYKHGNANF</sequence>
<comment type="caution">
    <text evidence="1">The sequence shown here is derived from an EMBL/GenBank/DDBJ whole genome shotgun (WGS) entry which is preliminary data.</text>
</comment>
<dbReference type="AlphaFoldDB" id="A0A822XIX0"/>
<name>A0A822XIX0_NELNU</name>
<accession>A0A822XIX0</accession>
<evidence type="ECO:0000313" key="2">
    <source>
        <dbReference type="Proteomes" id="UP000607653"/>
    </source>
</evidence>